<dbReference type="eggNOG" id="arCOG04344">
    <property type="taxonomic scope" value="Archaea"/>
</dbReference>
<name>E7QV85_HALPU</name>
<dbReference type="AlphaFoldDB" id="E7QV85"/>
<comment type="subcellular location">
    <subcellularLocation>
        <location evidence="1">Membrane</location>
        <topology evidence="1">Multi-pass membrane protein</topology>
    </subcellularLocation>
</comment>
<dbReference type="Proteomes" id="UP000184203">
    <property type="component" value="Unassembled WGS sequence"/>
</dbReference>
<evidence type="ECO:0000313" key="10">
    <source>
        <dbReference type="Proteomes" id="UP000184203"/>
    </source>
</evidence>
<sequence>MAVEPKTTTDVTESASSSSGTGLDENIAGALAYLFSPLTGILFFLLEGENEFVRFHAAQSIVFGVGLFAVYVGMTVFQMMLLLVPRLGGLLSLLFSLAYFVVGFAAFLTWLFLLYKAYSNERFALPVFGKLATRLA</sequence>
<dbReference type="Proteomes" id="UP000003751">
    <property type="component" value="Unassembled WGS sequence"/>
</dbReference>
<dbReference type="RefSeq" id="WP_007980674.1">
    <property type="nucleotide sequence ID" value="NZ_AEMG01000013.1"/>
</dbReference>
<reference evidence="8" key="2">
    <citation type="submission" date="2016-11" db="EMBL/GenBank/DDBJ databases">
        <authorList>
            <person name="Jaros S."/>
            <person name="Januszkiewicz K."/>
            <person name="Wedrychowicz H."/>
        </authorList>
    </citation>
    <scope>NUCLEOTIDE SEQUENCE [LARGE SCALE GENOMIC DNA]</scope>
    <source>
        <strain evidence="8">DX253</strain>
    </source>
</reference>
<reference evidence="7 9" key="1">
    <citation type="journal article" date="2014" name="ISME J.">
        <title>Trehalose/2-sulfotrehalose biosynthesis and glycine-betaine uptake are widely spread mechanisms for osmoadaptation in the Halobacteriales.</title>
        <authorList>
            <person name="Youssef N.H."/>
            <person name="Savage-Ashlock K.N."/>
            <person name="McCully A.L."/>
            <person name="Luedtke B."/>
            <person name="Shaw E.I."/>
            <person name="Hoff W.D."/>
            <person name="Elshahed M.S."/>
        </authorList>
    </citation>
    <scope>NUCLEOTIDE SEQUENCE [LARGE SCALE GENOMIC DNA]</scope>
    <source>
        <strain evidence="7 9">DX253</strain>
    </source>
</reference>
<evidence type="ECO:0000313" key="8">
    <source>
        <dbReference type="EMBL" id="SHL23266.1"/>
    </source>
</evidence>
<dbReference type="OrthoDB" id="329551at2157"/>
<evidence type="ECO:0000256" key="4">
    <source>
        <dbReference type="ARBA" id="ARBA00023136"/>
    </source>
</evidence>
<keyword evidence="4 6" id="KW-0472">Membrane</keyword>
<dbReference type="Pfam" id="PF09685">
    <property type="entry name" value="MamF_MmsF"/>
    <property type="match status" value="1"/>
</dbReference>
<gene>
    <name evidence="8" type="ORF">SAMN05444342_3361</name>
    <name evidence="7" type="ORF">ZOD2009_13606</name>
</gene>
<dbReference type="STRING" id="797209.GCA_000376445_03769"/>
<evidence type="ECO:0000256" key="2">
    <source>
        <dbReference type="ARBA" id="ARBA00022692"/>
    </source>
</evidence>
<organism evidence="7 9">
    <name type="scientific">Haladaptatus paucihalophilus DX253</name>
    <dbReference type="NCBI Taxonomy" id="797209"/>
    <lineage>
        <taxon>Archaea</taxon>
        <taxon>Methanobacteriati</taxon>
        <taxon>Methanobacteriota</taxon>
        <taxon>Stenosarchaea group</taxon>
        <taxon>Halobacteria</taxon>
        <taxon>Halobacteriales</taxon>
        <taxon>Haladaptataceae</taxon>
        <taxon>Haladaptatus</taxon>
    </lineage>
</organism>
<evidence type="ECO:0000256" key="3">
    <source>
        <dbReference type="ARBA" id="ARBA00022989"/>
    </source>
</evidence>
<evidence type="ECO:0000256" key="1">
    <source>
        <dbReference type="ARBA" id="ARBA00004141"/>
    </source>
</evidence>
<keyword evidence="2 6" id="KW-0812">Transmembrane</keyword>
<evidence type="ECO:0000313" key="7">
    <source>
        <dbReference type="EMBL" id="EFW91603.1"/>
    </source>
</evidence>
<feature type="transmembrane region" description="Helical" evidence="6">
    <location>
        <begin position="27"/>
        <end position="46"/>
    </location>
</feature>
<feature type="region of interest" description="Disordered" evidence="5">
    <location>
        <begin position="1"/>
        <end position="21"/>
    </location>
</feature>
<evidence type="ECO:0000313" key="9">
    <source>
        <dbReference type="Proteomes" id="UP000003751"/>
    </source>
</evidence>
<accession>E7QV85</accession>
<feature type="transmembrane region" description="Helical" evidence="6">
    <location>
        <begin position="58"/>
        <end position="84"/>
    </location>
</feature>
<keyword evidence="3 6" id="KW-1133">Transmembrane helix</keyword>
<dbReference type="PANTHER" id="PTHR36460">
    <property type="entry name" value="UPF0132 DOMAIN PROTEIN (AFU_ORTHOLOGUE AFUA_3G10255)"/>
    <property type="match status" value="1"/>
</dbReference>
<dbReference type="EMBL" id="AEMG01000013">
    <property type="protein sequence ID" value="EFW91603.1"/>
    <property type="molecule type" value="Genomic_DNA"/>
</dbReference>
<dbReference type="PANTHER" id="PTHR36460:SF1">
    <property type="entry name" value="UPF0132 DOMAIN PROTEIN (AFU_ORTHOLOGUE AFUA_3G10255)"/>
    <property type="match status" value="1"/>
</dbReference>
<dbReference type="InterPro" id="IPR019109">
    <property type="entry name" value="MamF_MmsF"/>
</dbReference>
<reference evidence="10" key="3">
    <citation type="submission" date="2016-11" db="EMBL/GenBank/DDBJ databases">
        <authorList>
            <person name="Varghese N."/>
            <person name="Submissions S."/>
        </authorList>
    </citation>
    <scope>NUCLEOTIDE SEQUENCE [LARGE SCALE GENOMIC DNA]</scope>
    <source>
        <strain evidence="10">DX253</strain>
    </source>
</reference>
<keyword evidence="10" id="KW-1185">Reference proteome</keyword>
<dbReference type="GO" id="GO:0016020">
    <property type="term" value="C:membrane"/>
    <property type="evidence" value="ECO:0007669"/>
    <property type="project" value="UniProtKB-SubCell"/>
</dbReference>
<dbReference type="PATRIC" id="fig|797209.4.peg.2679"/>
<evidence type="ECO:0000256" key="5">
    <source>
        <dbReference type="SAM" id="MobiDB-lite"/>
    </source>
</evidence>
<protein>
    <submittedName>
        <fullName evidence="8">Uncharacterized membrane protein</fullName>
    </submittedName>
</protein>
<dbReference type="EMBL" id="FRAN01000005">
    <property type="protein sequence ID" value="SHL23266.1"/>
    <property type="molecule type" value="Genomic_DNA"/>
</dbReference>
<proteinExistence type="predicted"/>
<feature type="transmembrane region" description="Helical" evidence="6">
    <location>
        <begin position="90"/>
        <end position="115"/>
    </location>
</feature>
<evidence type="ECO:0000256" key="6">
    <source>
        <dbReference type="SAM" id="Phobius"/>
    </source>
</evidence>